<reference evidence="1 2" key="1">
    <citation type="submission" date="2019-07" db="EMBL/GenBank/DDBJ databases">
        <authorList>
            <person name="Zhu P."/>
        </authorList>
    </citation>
    <scope>NUCLEOTIDE SEQUENCE [LARGE SCALE GENOMIC DNA]</scope>
    <source>
        <strain evidence="1 2">SSL-25</strain>
    </source>
</reference>
<dbReference type="OrthoDB" id="2989600at2"/>
<evidence type="ECO:0000313" key="1">
    <source>
        <dbReference type="EMBL" id="QDY77538.1"/>
    </source>
</evidence>
<proteinExistence type="predicted"/>
<evidence type="ECO:0008006" key="3">
    <source>
        <dbReference type="Google" id="ProtNLM"/>
    </source>
</evidence>
<dbReference type="KEGG" id="sqz:FQU76_14515"/>
<dbReference type="SUPFAM" id="SSF48576">
    <property type="entry name" value="Terpenoid synthases"/>
    <property type="match status" value="1"/>
</dbReference>
<organism evidence="1 2">
    <name type="scientific">Streptomyces qinzhouensis</name>
    <dbReference type="NCBI Taxonomy" id="2599401"/>
    <lineage>
        <taxon>Bacteria</taxon>
        <taxon>Bacillati</taxon>
        <taxon>Actinomycetota</taxon>
        <taxon>Actinomycetes</taxon>
        <taxon>Kitasatosporales</taxon>
        <taxon>Streptomycetaceae</taxon>
        <taxon>Streptomyces</taxon>
    </lineage>
</organism>
<dbReference type="Pfam" id="PF19086">
    <property type="entry name" value="Terpene_syn_C_2"/>
    <property type="match status" value="1"/>
</dbReference>
<dbReference type="AlphaFoldDB" id="A0A5B8IG50"/>
<dbReference type="RefSeq" id="WP_146480875.1">
    <property type="nucleotide sequence ID" value="NZ_CP042266.1"/>
</dbReference>
<dbReference type="Proteomes" id="UP000320580">
    <property type="component" value="Chromosome"/>
</dbReference>
<evidence type="ECO:0000313" key="2">
    <source>
        <dbReference type="Proteomes" id="UP000320580"/>
    </source>
</evidence>
<protein>
    <recommendedName>
        <fullName evidence="3">Terpene synthase</fullName>
    </recommendedName>
</protein>
<name>A0A5B8IG50_9ACTN</name>
<dbReference type="InterPro" id="IPR008949">
    <property type="entry name" value="Isoprenoid_synthase_dom_sf"/>
</dbReference>
<sequence>MPSTPASVTVPLSRFRLPTRYYADGLCPHADRVQDTYYRWCDSMTHLSEADREKYRNQRLTWAASRGFPHPRSPRRAVLIGLAYTWMTCFDDYYGLLPSHELDSLRRRSVDLLYGAPAQDSDPPLHHSIAEIGRMAAELMPPVWLDRFAATVDDFVSYLPLEGAFRHQRRTPSISENTEIRGHTIAILMALRFVDVELDLVLPDEVEDHPVLRRIDILLAQLTVWQNDAYTLEKDLRQADAAGENINMVLTLQDQLGLSLDDAYRELLRIHDADVAELVQLVENLPDFGRLQQDVETHVLHRTYVVSAIESWYRLDTPRYEDAWVEDYPTSLITP</sequence>
<dbReference type="EMBL" id="CP042266">
    <property type="protein sequence ID" value="QDY77538.1"/>
    <property type="molecule type" value="Genomic_DNA"/>
</dbReference>
<keyword evidence="2" id="KW-1185">Reference proteome</keyword>
<accession>A0A5B8IG50</accession>
<gene>
    <name evidence="1" type="ORF">FQU76_14515</name>
</gene>
<dbReference type="Gene3D" id="1.10.600.10">
    <property type="entry name" value="Farnesyl Diphosphate Synthase"/>
    <property type="match status" value="1"/>
</dbReference>